<feature type="compositionally biased region" description="Basic residues" evidence="3">
    <location>
        <begin position="892"/>
        <end position="902"/>
    </location>
</feature>
<comment type="function">
    <text evidence="2">Recognizes and hydrolyzes the peptide bond at the C-terminal Gly of ubiquitin. Involved in the processing of poly-ubiquitin precursors as well as that of ubiquitinated proteins.</text>
</comment>
<evidence type="ECO:0000313" key="5">
    <source>
        <dbReference type="EMBL" id="OAY46896.1"/>
    </source>
</evidence>
<dbReference type="OMA" id="HRNSCHI"/>
<dbReference type="CDD" id="cd02661">
    <property type="entry name" value="Peptidase_C19E"/>
    <property type="match status" value="1"/>
</dbReference>
<dbReference type="Gene3D" id="3.90.70.10">
    <property type="entry name" value="Cysteine proteinases"/>
    <property type="match status" value="1"/>
</dbReference>
<dbReference type="PROSITE" id="PS00972">
    <property type="entry name" value="USP_1"/>
    <property type="match status" value="1"/>
</dbReference>
<proteinExistence type="inferred from homology"/>
<dbReference type="GO" id="GO:0016579">
    <property type="term" value="P:protein deubiquitination"/>
    <property type="evidence" value="ECO:0007669"/>
    <property type="project" value="InterPro"/>
</dbReference>
<feature type="region of interest" description="Disordered" evidence="3">
    <location>
        <begin position="746"/>
        <end position="774"/>
    </location>
</feature>
<dbReference type="SUPFAM" id="SSF54001">
    <property type="entry name" value="Cysteine proteinases"/>
    <property type="match status" value="1"/>
</dbReference>
<dbReference type="InterPro" id="IPR028889">
    <property type="entry name" value="USP"/>
</dbReference>
<dbReference type="AlphaFoldDB" id="A0A2C9VMJ7"/>
<evidence type="ECO:0000256" key="1">
    <source>
        <dbReference type="ARBA" id="ARBA00009085"/>
    </source>
</evidence>
<dbReference type="PANTHER" id="PTHR24006:SF663">
    <property type="entry name" value="UBIQUITIN CARBOXYL-TERMINAL HYDROLASE 23"/>
    <property type="match status" value="1"/>
</dbReference>
<dbReference type="GO" id="GO:0005634">
    <property type="term" value="C:nucleus"/>
    <property type="evidence" value="ECO:0000318"/>
    <property type="project" value="GO_Central"/>
</dbReference>
<feature type="region of interest" description="Disordered" evidence="3">
    <location>
        <begin position="604"/>
        <end position="656"/>
    </location>
</feature>
<dbReference type="InterPro" id="IPR038765">
    <property type="entry name" value="Papain-like_cys_pep_sf"/>
</dbReference>
<keyword evidence="2" id="KW-0788">Thiol protease</keyword>
<gene>
    <name evidence="5" type="ORF">MANES_06G036300v8</name>
</gene>
<dbReference type="FunFam" id="3.90.70.10:FF:000078">
    <property type="entry name" value="Ubiquitin carboxyl-terminal hydrolase 23"/>
    <property type="match status" value="1"/>
</dbReference>
<feature type="region of interest" description="Disordered" evidence="3">
    <location>
        <begin position="503"/>
        <end position="551"/>
    </location>
</feature>
<protein>
    <recommendedName>
        <fullName evidence="2">Ubiquitin carboxyl-terminal hydrolase</fullName>
        <ecNumber evidence="2">3.4.19.12</ecNumber>
    </recommendedName>
</protein>
<dbReference type="PROSITE" id="PS50235">
    <property type="entry name" value="USP_3"/>
    <property type="match status" value="1"/>
</dbReference>
<dbReference type="EC" id="3.4.19.12" evidence="2"/>
<feature type="domain" description="USP" evidence="4">
    <location>
        <begin position="111"/>
        <end position="415"/>
    </location>
</feature>
<dbReference type="PANTHER" id="PTHR24006">
    <property type="entry name" value="UBIQUITIN CARBOXYL-TERMINAL HYDROLASE"/>
    <property type="match status" value="1"/>
</dbReference>
<name>A0A2C9VMJ7_MANES</name>
<dbReference type="GO" id="GO:0004843">
    <property type="term" value="F:cysteine-type deubiquitinase activity"/>
    <property type="evidence" value="ECO:0000318"/>
    <property type="project" value="GO_Central"/>
</dbReference>
<keyword evidence="6" id="KW-1185">Reference proteome</keyword>
<dbReference type="GO" id="GO:0031647">
    <property type="term" value="P:regulation of protein stability"/>
    <property type="evidence" value="ECO:0000318"/>
    <property type="project" value="GO_Central"/>
</dbReference>
<comment type="catalytic activity">
    <reaction evidence="2">
        <text>Thiol-dependent hydrolysis of ester, thioester, amide, peptide and isopeptide bonds formed by the C-terminal Gly of ubiquitin (a 76-residue protein attached to proteins as an intracellular targeting signal).</text>
        <dbReference type="EC" id="3.4.19.12"/>
    </reaction>
</comment>
<feature type="compositionally biased region" description="Polar residues" evidence="3">
    <location>
        <begin position="605"/>
        <end position="615"/>
    </location>
</feature>
<dbReference type="InterPro" id="IPR050164">
    <property type="entry name" value="Peptidase_C19"/>
</dbReference>
<comment type="caution">
    <text evidence="5">The sequence shown here is derived from an EMBL/GenBank/DDBJ whole genome shotgun (WGS) entry which is preliminary data.</text>
</comment>
<keyword evidence="2" id="KW-0645">Protease</keyword>
<organism evidence="5 6">
    <name type="scientific">Manihot esculenta</name>
    <name type="common">Cassava</name>
    <name type="synonym">Jatropha manihot</name>
    <dbReference type="NCBI Taxonomy" id="3983"/>
    <lineage>
        <taxon>Eukaryota</taxon>
        <taxon>Viridiplantae</taxon>
        <taxon>Streptophyta</taxon>
        <taxon>Embryophyta</taxon>
        <taxon>Tracheophyta</taxon>
        <taxon>Spermatophyta</taxon>
        <taxon>Magnoliopsida</taxon>
        <taxon>eudicotyledons</taxon>
        <taxon>Gunneridae</taxon>
        <taxon>Pentapetalae</taxon>
        <taxon>rosids</taxon>
        <taxon>fabids</taxon>
        <taxon>Malpighiales</taxon>
        <taxon>Euphorbiaceae</taxon>
        <taxon>Crotonoideae</taxon>
        <taxon>Manihoteae</taxon>
        <taxon>Manihot</taxon>
    </lineage>
</organism>
<dbReference type="EMBL" id="CM004392">
    <property type="protein sequence ID" value="OAY46896.1"/>
    <property type="molecule type" value="Genomic_DNA"/>
</dbReference>
<dbReference type="Pfam" id="PF00443">
    <property type="entry name" value="UCH"/>
    <property type="match status" value="1"/>
</dbReference>
<comment type="similarity">
    <text evidence="1 2">Belongs to the peptidase C19 family.</text>
</comment>
<evidence type="ECO:0000313" key="6">
    <source>
        <dbReference type="Proteomes" id="UP000091857"/>
    </source>
</evidence>
<keyword evidence="2" id="KW-0378">Hydrolase</keyword>
<dbReference type="GO" id="GO:0006508">
    <property type="term" value="P:proteolysis"/>
    <property type="evidence" value="ECO:0007669"/>
    <property type="project" value="UniProtKB-KW"/>
</dbReference>
<reference evidence="6" key="1">
    <citation type="journal article" date="2016" name="Nat. Biotechnol.">
        <title>Sequencing wild and cultivated cassava and related species reveals extensive interspecific hybridization and genetic diversity.</title>
        <authorList>
            <person name="Bredeson J.V."/>
            <person name="Lyons J.B."/>
            <person name="Prochnik S.E."/>
            <person name="Wu G.A."/>
            <person name="Ha C.M."/>
            <person name="Edsinger-Gonzales E."/>
            <person name="Grimwood J."/>
            <person name="Schmutz J."/>
            <person name="Rabbi I.Y."/>
            <person name="Egesi C."/>
            <person name="Nauluvula P."/>
            <person name="Lebot V."/>
            <person name="Ndunguru J."/>
            <person name="Mkamilo G."/>
            <person name="Bart R.S."/>
            <person name="Setter T.L."/>
            <person name="Gleadow R.M."/>
            <person name="Kulakow P."/>
            <person name="Ferguson M.E."/>
            <person name="Rounsley S."/>
            <person name="Rokhsar D.S."/>
        </authorList>
    </citation>
    <scope>NUCLEOTIDE SEQUENCE [LARGE SCALE GENOMIC DNA]</scope>
    <source>
        <strain evidence="6">cv. AM560-2</strain>
    </source>
</reference>
<evidence type="ECO:0000256" key="3">
    <source>
        <dbReference type="SAM" id="MobiDB-lite"/>
    </source>
</evidence>
<accession>A0A2C9VMJ7</accession>
<dbReference type="Proteomes" id="UP000091857">
    <property type="component" value="Chromosome 6"/>
</dbReference>
<dbReference type="InterPro" id="IPR018200">
    <property type="entry name" value="USP_CS"/>
</dbReference>
<keyword evidence="2" id="KW-0833">Ubl conjugation pathway</keyword>
<feature type="compositionally biased region" description="Polar residues" evidence="3">
    <location>
        <begin position="751"/>
        <end position="767"/>
    </location>
</feature>
<evidence type="ECO:0000259" key="4">
    <source>
        <dbReference type="PROSITE" id="PS50235"/>
    </source>
</evidence>
<feature type="region of interest" description="Disordered" evidence="3">
    <location>
        <begin position="891"/>
        <end position="937"/>
    </location>
</feature>
<sequence length="937" mass="103681">MENIAISSTELRIQSTEDVSLDVAKGSSVVSSSVLHRRIEFHPARKPFTGLGNSGAGSDFRIETLNPDSGRHRPPGGSSCQTGKKVDGMDFVENGLDPELSFGITFRKIGAGLQNVGNTCFLNSVLQCLTYTEPLAAYLQSGKHQNSCHVAGFCALCAIQKHVSRALQSTGRSLVPKDLVSNLRCISRNFRNARQEDAHEYMVNLLESMHKCCLPSGVPSESPAAYEKSLVHKIFGGRLRSQVECQQCSYCSNKFDPFLDLSLEIIRADSLPVALRHFTAAELLDGGEKHYQCQRCKQKVRAKKRLTVHKAPYVLTIHLKRFQAHDPGRKVEKKVLFDRSLDMKPFVSGSYEEDLKYSLYGVLVHQGHTTHCGHYVCYVRTSSGIWYLLNDMEVRPVSEKTVLDQKAYMLFYVRDRKNIISRKPVDIVPKENTKATAGSNITNVVLKQLSKECEDNGSVGNRSVAAGSAAAVNRKDPPSFGASEEILQKEALNRATVSECLVRKSDTDAEPPVSPLPKNLSKGGHPNPDLEHSFPSSAPSVKRNSNTAKVDNSIVNVKSDCREFSSDSKEPQNSPIEKLVKDEAPEKINHILTEGVDETEKIQRHSQSVDSSDNALNKIDCGKSPNEPSCKISQAGGFRDKGATFSSPGDDTGDSSERVANELVVSSIPSVITKQHQQIKAPDCSSHKKLKRRLLKCGIPNMHLGSKLLRASLGIRKKKKYKKSKRRSSGIQNLIKKQLLEDNCFSPDDGPSTSKISKPVSLGSTNSQRKRAKSLSNCRVDSLMDTVDEAFEDSNSQNGIVVSIHKQLKEGSLSISKANQQDTNVPECTEGGKKDAQENGFMCMLTRGLQENTVAPWEGIELPQSQIVESNTTENLRIGYVPDEWDEEYDRGKKKKLRHNRHNFGGPNPFQEIASKKTKFKKAKMDQSRSGNKPFRI</sequence>
<evidence type="ECO:0000256" key="2">
    <source>
        <dbReference type="RuleBase" id="RU366025"/>
    </source>
</evidence>
<dbReference type="GO" id="GO:0005829">
    <property type="term" value="C:cytosol"/>
    <property type="evidence" value="ECO:0000318"/>
    <property type="project" value="GO_Central"/>
</dbReference>
<dbReference type="Gramene" id="Manes.06G036300.1.v8.1">
    <property type="protein sequence ID" value="Manes.06G036300.1.v8.1.CDS"/>
    <property type="gene ID" value="Manes.06G036300.v8.1"/>
</dbReference>
<dbReference type="PROSITE" id="PS00973">
    <property type="entry name" value="USP_2"/>
    <property type="match status" value="1"/>
</dbReference>
<dbReference type="InterPro" id="IPR001394">
    <property type="entry name" value="Peptidase_C19_UCH"/>
</dbReference>
<feature type="compositionally biased region" description="Polar residues" evidence="3">
    <location>
        <begin position="534"/>
        <end position="551"/>
    </location>
</feature>
<dbReference type="STRING" id="3983.A0A2C9VMJ7"/>